<organism evidence="1 2">
    <name type="scientific">Candidatus Moanibacter tarae</name>
    <dbReference type="NCBI Taxonomy" id="2200854"/>
    <lineage>
        <taxon>Bacteria</taxon>
        <taxon>Pseudomonadati</taxon>
        <taxon>Verrucomicrobiota</taxon>
        <taxon>Opitutia</taxon>
        <taxon>Puniceicoccales</taxon>
        <taxon>Puniceicoccales incertae sedis</taxon>
        <taxon>Candidatus Moanibacter</taxon>
    </lineage>
</organism>
<dbReference type="Pfam" id="PF05336">
    <property type="entry name" value="rhaM"/>
    <property type="match status" value="1"/>
</dbReference>
<protein>
    <submittedName>
        <fullName evidence="1">L-rhamnose mutarotase</fullName>
        <ecNumber evidence="1">5.1.3.32</ecNumber>
    </submittedName>
</protein>
<dbReference type="GO" id="GO:0062192">
    <property type="term" value="F:L-rhamnose mutarotase activity"/>
    <property type="evidence" value="ECO:0007669"/>
    <property type="project" value="UniProtKB-EC"/>
</dbReference>
<dbReference type="EMBL" id="CP029803">
    <property type="protein sequence ID" value="AWT59054.1"/>
    <property type="molecule type" value="Genomic_DNA"/>
</dbReference>
<evidence type="ECO:0000313" key="1">
    <source>
        <dbReference type="EMBL" id="AWT59054.1"/>
    </source>
</evidence>
<dbReference type="PANTHER" id="PTHR34389">
    <property type="entry name" value="L-RHAMNOSE MUTAROTASE"/>
    <property type="match status" value="1"/>
</dbReference>
<dbReference type="PANTHER" id="PTHR34389:SF2">
    <property type="entry name" value="L-RHAMNOSE MUTAROTASE"/>
    <property type="match status" value="1"/>
</dbReference>
<dbReference type="Proteomes" id="UP000247465">
    <property type="component" value="Chromosome"/>
</dbReference>
<dbReference type="GO" id="GO:0019301">
    <property type="term" value="P:rhamnose catabolic process"/>
    <property type="evidence" value="ECO:0007669"/>
    <property type="project" value="TreeGrafter"/>
</dbReference>
<keyword evidence="1" id="KW-0413">Isomerase</keyword>
<dbReference type="SUPFAM" id="SSF54909">
    <property type="entry name" value="Dimeric alpha+beta barrel"/>
    <property type="match status" value="1"/>
</dbReference>
<sequence>MKSMSPVGSVLKLRPNCYEEYKRRHDGLWPELADLMRENGINMVIYRFEDFIFCYGTAPSDEMWERVNRHSISQRWNEYMKDVLETDKEGKLIVHRLNQAFCFGDFP</sequence>
<dbReference type="Gene3D" id="3.30.70.100">
    <property type="match status" value="1"/>
</dbReference>
<dbReference type="KEGG" id="mtar:DF168_00228"/>
<dbReference type="EC" id="5.1.3.32" evidence="1"/>
<dbReference type="InterPro" id="IPR011008">
    <property type="entry name" value="Dimeric_a/b-barrel"/>
</dbReference>
<gene>
    <name evidence="1" type="primary">rhaM_2</name>
    <name evidence="1" type="ORF">DF168_00228</name>
</gene>
<name>A0A2Z4AG52_9BACT</name>
<reference evidence="1 2" key="1">
    <citation type="submission" date="2018-06" db="EMBL/GenBank/DDBJ databases">
        <title>Draft Genome Sequence of a Novel Marine Bacterium Related to the Verrucomicrobia.</title>
        <authorList>
            <person name="Vosseberg J."/>
            <person name="Martijn J."/>
            <person name="Ettema T.J.G."/>
        </authorList>
    </citation>
    <scope>NUCLEOTIDE SEQUENCE [LARGE SCALE GENOMIC DNA]</scope>
    <source>
        <strain evidence="1">TARA_B100001123</strain>
    </source>
</reference>
<dbReference type="AlphaFoldDB" id="A0A2Z4AG52"/>
<accession>A0A2Z4AG52</accession>
<proteinExistence type="predicted"/>
<dbReference type="InterPro" id="IPR008000">
    <property type="entry name" value="Rham/fucose_mutarotase"/>
</dbReference>
<evidence type="ECO:0000313" key="2">
    <source>
        <dbReference type="Proteomes" id="UP000247465"/>
    </source>
</evidence>